<evidence type="ECO:0000313" key="7">
    <source>
        <dbReference type="EMBL" id="MFC5729616.1"/>
    </source>
</evidence>
<evidence type="ECO:0000256" key="1">
    <source>
        <dbReference type="ARBA" id="ARBA00001255"/>
    </source>
</evidence>
<dbReference type="InterPro" id="IPR050985">
    <property type="entry name" value="Alpha-glycosidase_related"/>
</dbReference>
<evidence type="ECO:0000256" key="2">
    <source>
        <dbReference type="ARBA" id="ARBA00012755"/>
    </source>
</evidence>
<keyword evidence="8" id="KW-1185">Reference proteome</keyword>
<dbReference type="InterPro" id="IPR038417">
    <property type="entry name" value="Alpga-gal_N_sf"/>
</dbReference>
<dbReference type="InterPro" id="IPR013785">
    <property type="entry name" value="Aldolase_TIM"/>
</dbReference>
<dbReference type="PRINTS" id="PR00743">
    <property type="entry name" value="GLHYDRLASE36"/>
</dbReference>
<dbReference type="EC" id="3.2.1.22" evidence="2 5"/>
<dbReference type="Pfam" id="PF02065">
    <property type="entry name" value="Melibiase"/>
    <property type="match status" value="1"/>
</dbReference>
<dbReference type="PROSITE" id="PS00512">
    <property type="entry name" value="ALPHA_GALACTOSIDASE"/>
    <property type="match status" value="1"/>
</dbReference>
<keyword evidence="3 5" id="KW-0378">Hydrolase</keyword>
<dbReference type="PANTHER" id="PTHR43053:SF3">
    <property type="entry name" value="ALPHA-GALACTOSIDASE C-RELATED"/>
    <property type="match status" value="1"/>
</dbReference>
<protein>
    <recommendedName>
        <fullName evidence="2 5">Alpha-galactosidase</fullName>
        <ecNumber evidence="2 5">3.2.1.22</ecNumber>
    </recommendedName>
</protein>
<dbReference type="Gene3D" id="3.20.20.70">
    <property type="entry name" value="Aldolase class I"/>
    <property type="match status" value="1"/>
</dbReference>
<dbReference type="InterPro" id="IPR002252">
    <property type="entry name" value="Glyco_hydro_36"/>
</dbReference>
<evidence type="ECO:0000313" key="8">
    <source>
        <dbReference type="Proteomes" id="UP001596072"/>
    </source>
</evidence>
<dbReference type="InterPro" id="IPR031704">
    <property type="entry name" value="Glyco_hydro_36_N"/>
</dbReference>
<dbReference type="Proteomes" id="UP001596072">
    <property type="component" value="Unassembled WGS sequence"/>
</dbReference>
<evidence type="ECO:0000259" key="6">
    <source>
        <dbReference type="Pfam" id="PF16875"/>
    </source>
</evidence>
<dbReference type="Pfam" id="PF16875">
    <property type="entry name" value="Glyco_hydro_36N"/>
    <property type="match status" value="1"/>
</dbReference>
<organism evidence="7 8">
    <name type="scientific">Nocardioides vastitatis</name>
    <dbReference type="NCBI Taxonomy" id="2568655"/>
    <lineage>
        <taxon>Bacteria</taxon>
        <taxon>Bacillati</taxon>
        <taxon>Actinomycetota</taxon>
        <taxon>Actinomycetes</taxon>
        <taxon>Propionibacteriales</taxon>
        <taxon>Nocardioidaceae</taxon>
        <taxon>Nocardioides</taxon>
    </lineage>
</organism>
<dbReference type="EMBL" id="JBHSNS010000005">
    <property type="protein sequence ID" value="MFC5729616.1"/>
    <property type="molecule type" value="Genomic_DNA"/>
</dbReference>
<dbReference type="SUPFAM" id="SSF51445">
    <property type="entry name" value="(Trans)glycosidases"/>
    <property type="match status" value="1"/>
</dbReference>
<dbReference type="InterPro" id="IPR000111">
    <property type="entry name" value="Glyco_hydro_27/36_CS"/>
</dbReference>
<accession>A0ABW0ZJ89</accession>
<dbReference type="PANTHER" id="PTHR43053">
    <property type="entry name" value="GLYCOSIDASE FAMILY 31"/>
    <property type="match status" value="1"/>
</dbReference>
<comment type="catalytic activity">
    <reaction evidence="1 5">
        <text>Hydrolysis of terminal, non-reducing alpha-D-galactose residues in alpha-D-galactosides, including galactose oligosaccharides, galactomannans and galactolipids.</text>
        <dbReference type="EC" id="3.2.1.22"/>
    </reaction>
</comment>
<gene>
    <name evidence="7" type="ORF">ACFPQB_11870</name>
</gene>
<dbReference type="Gene3D" id="2.70.98.60">
    <property type="entry name" value="alpha-galactosidase from lactobacil brevis"/>
    <property type="match status" value="1"/>
</dbReference>
<evidence type="ECO:0000256" key="5">
    <source>
        <dbReference type="PIRNR" id="PIRNR005536"/>
    </source>
</evidence>
<dbReference type="InterPro" id="IPR017853">
    <property type="entry name" value="GH"/>
</dbReference>
<sequence length="716" mass="78937">MSQTQPARGVHLRRGDTSLAVRLDSTELPCILHWGPDLGDLAVEHLADLLRSLEMPTDDGAIYQHSWASVLPQQTSGWVGRPGLLGSRGGQAWALTFDSVDHTVTESSECTRLTSVALDASAGVEVTTEIELFGNGLLRLRACVRNLAETPYEVTLLEPALPVPAEADELLDMAGRHAHERTPQRHAFTQGQHVREAWGGRPGHDSATVLCAGRSGFGFRSGRVWGVHLGWSGNQVLCAESSFTGWKLLRGGELLMPGEMVLGHDETYASPWLYASWGEGLDAFSGRFHEHLRAREAHPRRERPVLLNTWEAVYFDLDLDKLVELAVRAAELGVERYVLDDGWFRGRRDDRSSLGDWVVDEDVFPDGLAPLVKTVRSLGMEFGLWFEPEMVSLDSELARAHPEWILGTHAGPGISSRHQHVLDLTNEDAWDHVFGQISTLVDRYGIGYIKWDHNRALTGAGRGRDRTPGVHRQTLAAYRLMDALRARHPGLEIESCCGGGGRLDLGVLERTDRVWVSDCIDAHERHRLVRWTGLTLPPELMGTHVGSGADHITGRQHTLRFRAGTALWGHLGVEWDLTTISEEEREELRSWIALHKRFRGLLHSGRVVRADTGHDALQLDGVVAVDGLEALFRLSALNLTLGRPAGRLRIPGLIPETAYRVTPVPLTVSPEGRPRPAWYDGGVVMSGRLLDEVGLVAPLLGADELVIVHVVAQGAS</sequence>
<comment type="similarity">
    <text evidence="5">Belongs to the glycosyl hydrolase.</text>
</comment>
<dbReference type="RefSeq" id="WP_136436954.1">
    <property type="nucleotide sequence ID" value="NZ_JBHSNS010000005.1"/>
</dbReference>
<name>A0ABW0ZJ89_9ACTN</name>
<keyword evidence="4 5" id="KW-0326">Glycosidase</keyword>
<reference evidence="8" key="1">
    <citation type="journal article" date="2019" name="Int. J. Syst. Evol. Microbiol.">
        <title>The Global Catalogue of Microorganisms (GCM) 10K type strain sequencing project: providing services to taxonomists for standard genome sequencing and annotation.</title>
        <authorList>
            <consortium name="The Broad Institute Genomics Platform"/>
            <consortium name="The Broad Institute Genome Sequencing Center for Infectious Disease"/>
            <person name="Wu L."/>
            <person name="Ma J."/>
        </authorList>
    </citation>
    <scope>NUCLEOTIDE SEQUENCE [LARGE SCALE GENOMIC DNA]</scope>
    <source>
        <strain evidence="8">YIM 94188</strain>
    </source>
</reference>
<feature type="domain" description="Glycosyl hydrolase family 36 N-terminal" evidence="6">
    <location>
        <begin position="28"/>
        <end position="262"/>
    </location>
</feature>
<dbReference type="CDD" id="cd14791">
    <property type="entry name" value="GH36"/>
    <property type="match status" value="1"/>
</dbReference>
<dbReference type="PIRSF" id="PIRSF005536">
    <property type="entry name" value="Agal"/>
    <property type="match status" value="1"/>
</dbReference>
<evidence type="ECO:0000256" key="4">
    <source>
        <dbReference type="ARBA" id="ARBA00023295"/>
    </source>
</evidence>
<dbReference type="GO" id="GO:0004557">
    <property type="term" value="F:alpha-galactosidase activity"/>
    <property type="evidence" value="ECO:0007669"/>
    <property type="project" value="UniProtKB-EC"/>
</dbReference>
<proteinExistence type="inferred from homology"/>
<comment type="caution">
    <text evidence="7">The sequence shown here is derived from an EMBL/GenBank/DDBJ whole genome shotgun (WGS) entry which is preliminary data.</text>
</comment>
<evidence type="ECO:0000256" key="3">
    <source>
        <dbReference type="ARBA" id="ARBA00022801"/>
    </source>
</evidence>